<feature type="compositionally biased region" description="Basic and acidic residues" evidence="1">
    <location>
        <begin position="1552"/>
        <end position="1587"/>
    </location>
</feature>
<dbReference type="Pfam" id="PF08751">
    <property type="entry name" value="TrwC"/>
    <property type="match status" value="1"/>
</dbReference>
<evidence type="ECO:0000259" key="2">
    <source>
        <dbReference type="Pfam" id="PF08751"/>
    </source>
</evidence>
<evidence type="ECO:0000256" key="1">
    <source>
        <dbReference type="SAM" id="MobiDB-lite"/>
    </source>
</evidence>
<accession>A0ABR9LIV4</accession>
<comment type="caution">
    <text evidence="3">The sequence shown here is derived from an EMBL/GenBank/DDBJ whole genome shotgun (WGS) entry which is preliminary data.</text>
</comment>
<dbReference type="CDD" id="cd17933">
    <property type="entry name" value="DEXSc_RecD-like"/>
    <property type="match status" value="1"/>
</dbReference>
<feature type="domain" description="TrwC relaxase" evidence="2">
    <location>
        <begin position="10"/>
        <end position="405"/>
    </location>
</feature>
<dbReference type="NCBIfam" id="NF041492">
    <property type="entry name" value="MobF"/>
    <property type="match status" value="1"/>
</dbReference>
<proteinExistence type="predicted"/>
<gene>
    <name evidence="3" type="ORF">H4W30_007491</name>
</gene>
<feature type="region of interest" description="Disordered" evidence="1">
    <location>
        <begin position="1509"/>
        <end position="1622"/>
    </location>
</feature>
<feature type="compositionally biased region" description="Basic and acidic residues" evidence="1">
    <location>
        <begin position="1509"/>
        <end position="1541"/>
    </location>
</feature>
<dbReference type="Proteomes" id="UP000656548">
    <property type="component" value="Unassembled WGS sequence"/>
</dbReference>
<dbReference type="RefSeq" id="WP_192746974.1">
    <property type="nucleotide sequence ID" value="NZ_JADBEJ010000006.1"/>
</dbReference>
<protein>
    <submittedName>
        <fullName evidence="3">Conjugative relaxase-like TrwC/TraI family protein</fullName>
    </submittedName>
</protein>
<reference evidence="3 4" key="1">
    <citation type="submission" date="2020-10" db="EMBL/GenBank/DDBJ databases">
        <title>Sequencing the genomes of 1000 actinobacteria strains.</title>
        <authorList>
            <person name="Klenk H.-P."/>
        </authorList>
    </citation>
    <scope>NUCLEOTIDE SEQUENCE [LARGE SCALE GENOMIC DNA]</scope>
    <source>
        <strain evidence="3 4">DSM 46661</strain>
    </source>
</reference>
<dbReference type="CDD" id="cd18809">
    <property type="entry name" value="SF1_C_RecD"/>
    <property type="match status" value="1"/>
</dbReference>
<dbReference type="Gene3D" id="2.30.30.940">
    <property type="match status" value="1"/>
</dbReference>
<feature type="compositionally biased region" description="Basic and acidic residues" evidence="1">
    <location>
        <begin position="1595"/>
        <end position="1616"/>
    </location>
</feature>
<dbReference type="SUPFAM" id="SSF52540">
    <property type="entry name" value="P-loop containing nucleoside triphosphate hydrolases"/>
    <property type="match status" value="2"/>
</dbReference>
<evidence type="ECO:0000313" key="3">
    <source>
        <dbReference type="EMBL" id="MBE1580410.1"/>
    </source>
</evidence>
<organism evidence="3 4">
    <name type="scientific">Amycolatopsis roodepoortensis</name>
    <dbReference type="NCBI Taxonomy" id="700274"/>
    <lineage>
        <taxon>Bacteria</taxon>
        <taxon>Bacillati</taxon>
        <taxon>Actinomycetota</taxon>
        <taxon>Actinomycetes</taxon>
        <taxon>Pseudonocardiales</taxon>
        <taxon>Pseudonocardiaceae</taxon>
        <taxon>Amycolatopsis</taxon>
    </lineage>
</organism>
<dbReference type="Pfam" id="PF13604">
    <property type="entry name" value="AAA_30"/>
    <property type="match status" value="1"/>
</dbReference>
<dbReference type="InterPro" id="IPR027417">
    <property type="entry name" value="P-loop_NTPase"/>
</dbReference>
<keyword evidence="4" id="KW-1185">Reference proteome</keyword>
<sequence length="1622" mass="177369">MTMTCHVLHAGDGYTYLTDQVASFDMEREPGQSLADYYLASGTPPGQWAGSGISDLGMSGQVTEEHMRALFGEGLHPDADAMVARWIDAGMPYAKAIDRARLGRRFAPPKGGKSPLGVAVQEGYDRFAVIHDRRPSVAERREIKEKIAAEMLSGPGGTPPEPAVVRRFLVDELGKADQPVTGFDLVFTPPKSASVLWGLGKPDVAQAIEEVHEQAWRTALAYGEREAAFTRIGAGGVGQIDTNGFVAVAFQHRDSRCGDPNLHTHVVVANRVLGVDGKWRTLDSRQVHRVAVSMSETYNAAVEHGLTERLGVAWQNVPKPDGKRPVREIAGVPDELITGFSSRRNQVEKNYERLIGEYVKAYGHTPSRSVQMRLAQQATLEDRPEKATAGTTLGEQRDAWRAAAQGMLPGQDLDRTLAATMGRAAAAAEPVEVGQLAATVVDIVSQHRSTWSVYHVRSEAIRQLKPHRFATAADRERVTEEVVATALGTESIELSVALTPPPKLLQRADGESIYQRHGATRYTSTEILDAEQRLLDAARTQAGPVVAARDVHAAIAAHEARTGRALDPGQRQLVEQFVTCGKALAVGIGPPGAGKSTAMRAVRTAWETTGGRIIGLAPSAASAQVLGTELGVAADTMHRLVTLHAHGREIDLRAGDMVLVDEAGMGGTRTLDAVRAIAAERGAVIRLVGDYRQLAAVEAGGALRLIHHDHGGTELTRLHRFRDPAEATAVLQLRVGDKAAVGFYSGRGRLHGGTRTAVLDQLYADWNTDTTLGRASIMMSDSTEVVRELSGRAQTDRRATGEVEPGGVRLRDGTSAGVGDRIVTRHNQRRLALGPTDYVKNGDLWDVTARHDDGSLTVRHVRHRGEITLPAPYVATQVELGYAATVHRSQGLTVDVSRGYLTPIAVREAALVALSRGTEENHAYLDTDTILDRGEPETLPGELFYRHRNDDPAAAAMTAILRREGAELSATEHLRAALEEPFRLDVAVPAYLHALDVHRGPDAFADAETWVQQALPAYADEILLDPAWPALAEVLHQVRDTGAGPVDVLARRAAQRPFDDPADPAHSIAQVLHHRLEPDLPAATASAVVDGAGERPALLPGWIPAPPPVDPTAPRELADLQEWLAEKARDLTDRVRHLGEQTAENPPAWAAHLGPVPLDPLDRETWIHRAGQVAAYRERFGVPDDDPELLPHTTADTARDWVARHLTATEHTPLADDPADVDGHALTAAERAGLDQETVEEPVEAMWERMDRWRAEHETSYPAENTEIAEPALSSGAELLLRIRYTGLQMGLTGAHIAGDTDREQELLAQREDFIAAHPELVERIEAEKLQKMQQEREWKDAWRERPHSTLSGDDLAAAIAREQRRIEKATQARQILARRLTDLEPQVAAGAGPRVRDLDARVTALTARAELATQYDGLAREHQNAATEARIATANANDRARKADQLTRWDTLRHPGLRGRLTEEAADLREAAAQADAVAGDLRTRMNALTQQDDDPGSLHRARAEARLAVDNHDRDRQTAQAADQRDVDDLHRQTDRASHIVDNAGTTLGELRDEADLRTRMPENQHDAEDRYRSTERELQAERALRAAQQRTARQDERYDPHRYDQHYGQDRGHGMGMGR</sequence>
<name>A0ABR9LIV4_9PSEU</name>
<dbReference type="SUPFAM" id="SSF55464">
    <property type="entry name" value="Origin of replication-binding domain, RBD-like"/>
    <property type="match status" value="1"/>
</dbReference>
<evidence type="ECO:0000313" key="4">
    <source>
        <dbReference type="Proteomes" id="UP000656548"/>
    </source>
</evidence>
<dbReference type="Gene3D" id="3.40.50.300">
    <property type="entry name" value="P-loop containing nucleotide triphosphate hydrolases"/>
    <property type="match status" value="2"/>
</dbReference>
<dbReference type="InterPro" id="IPR014862">
    <property type="entry name" value="TrwC"/>
</dbReference>
<dbReference type="EMBL" id="JADBEJ010000006">
    <property type="protein sequence ID" value="MBE1580410.1"/>
    <property type="molecule type" value="Genomic_DNA"/>
</dbReference>